<feature type="region of interest" description="Disordered" evidence="1">
    <location>
        <begin position="1"/>
        <end position="31"/>
    </location>
</feature>
<sequence length="112" mass="12430">MAHCQSKTPVLSERRRVADSSTLTPCGDPDLHHPLQYRKQEALWKLHCSLKHKEFCACPNFLDHFKWPTGGEGEGLHEGAAGGTEEESTTGENIEGITMGEEEDIPDSELLQ</sequence>
<feature type="compositionally biased region" description="Acidic residues" evidence="1">
    <location>
        <begin position="100"/>
        <end position="112"/>
    </location>
</feature>
<feature type="region of interest" description="Disordered" evidence="1">
    <location>
        <begin position="69"/>
        <end position="112"/>
    </location>
</feature>
<reference evidence="3" key="1">
    <citation type="journal article" date="2017" name="Virus Evol.">
        <title>Diverse and highly recombinant anelloviruses associated with Weddell seals in Antarctica.</title>
        <authorList>
            <person name="Fahsbender E."/>
            <person name="Burns J.M."/>
            <person name="Kim S."/>
            <person name="Kraberger S."/>
            <person name="Frankfurter G."/>
            <person name="Eilers A."/>
            <person name="Shero M."/>
            <person name="Beltran R."/>
            <person name="Kirkham A."/>
            <person name="McCorkell R."/>
            <person name="Berngartt R."/>
            <person name="Male M.F."/>
            <person name="Ballard G."/>
            <person name="Ainley D.G."/>
            <person name="Breitbart M."/>
            <person name="Varsani A."/>
        </authorList>
    </citation>
    <scope>NUCLEOTIDE SEQUENCE</scope>
    <source>
        <strain evidence="3">TTLwV-1_gt27_wsn38</strain>
    </source>
</reference>
<feature type="domain" description="Hepatitis TT virus Orf2/Gyrovirus Vp2 N-terminal" evidence="2">
    <location>
        <begin position="37"/>
        <end position="85"/>
    </location>
</feature>
<evidence type="ECO:0000256" key="1">
    <source>
        <dbReference type="SAM" id="MobiDB-lite"/>
    </source>
</evidence>
<evidence type="ECO:0000313" key="3">
    <source>
        <dbReference type="EMBL" id="ASA48598.1"/>
    </source>
</evidence>
<name>A0A1Z2RVJ1_9VIRU</name>
<protein>
    <submittedName>
        <fullName evidence="3">ORF2</fullName>
    </submittedName>
</protein>
<dbReference type="InterPro" id="IPR004118">
    <property type="entry name" value="HEV_TT_vir_Orf2/Gyrovir_Vp2_N"/>
</dbReference>
<organism evidence="3">
    <name type="scientific">Torque teno Leptonychotes weddellii virus-1</name>
    <dbReference type="NCBI Taxonomy" id="2012676"/>
    <lineage>
        <taxon>Viruses</taxon>
        <taxon>Monodnaviria</taxon>
        <taxon>Shotokuvirae</taxon>
        <taxon>Commensaviricota</taxon>
        <taxon>Cardeaviricetes</taxon>
        <taxon>Sanitavirales</taxon>
        <taxon>Anelloviridae</taxon>
        <taxon>Lambdatorquevirus</taxon>
        <taxon>Lambdatorquevirus phoci5</taxon>
    </lineage>
</organism>
<dbReference type="Pfam" id="PF02957">
    <property type="entry name" value="TT_ORF2-like"/>
    <property type="match status" value="1"/>
</dbReference>
<dbReference type="EMBL" id="KY246506">
    <property type="protein sequence ID" value="ASA48598.1"/>
    <property type="molecule type" value="Genomic_DNA"/>
</dbReference>
<evidence type="ECO:0000259" key="2">
    <source>
        <dbReference type="Pfam" id="PF02957"/>
    </source>
</evidence>
<proteinExistence type="predicted"/>
<accession>A0A1Z2RVJ1</accession>